<comment type="caution">
    <text evidence="2">The sequence shown here is derived from an EMBL/GenBank/DDBJ whole genome shotgun (WGS) entry which is preliminary data.</text>
</comment>
<dbReference type="InterPro" id="IPR013149">
    <property type="entry name" value="ADH-like_C"/>
</dbReference>
<accession>A0ABV3DJP9</accession>
<dbReference type="InterPro" id="IPR011032">
    <property type="entry name" value="GroES-like_sf"/>
</dbReference>
<keyword evidence="3" id="KW-1185">Reference proteome</keyword>
<dbReference type="EC" id="1.-.-.-" evidence="2"/>
<dbReference type="Gene3D" id="3.40.50.720">
    <property type="entry name" value="NAD(P)-binding Rossmann-like Domain"/>
    <property type="match status" value="1"/>
</dbReference>
<name>A0ABV3DJP9_9ACTN</name>
<evidence type="ECO:0000259" key="1">
    <source>
        <dbReference type="SMART" id="SM00829"/>
    </source>
</evidence>
<dbReference type="GO" id="GO:0016491">
    <property type="term" value="F:oxidoreductase activity"/>
    <property type="evidence" value="ECO:0007669"/>
    <property type="project" value="UniProtKB-KW"/>
</dbReference>
<keyword evidence="2" id="KW-0560">Oxidoreductase</keyword>
<feature type="domain" description="Enoyl reductase (ER)" evidence="1">
    <location>
        <begin position="11"/>
        <end position="323"/>
    </location>
</feature>
<dbReference type="CDD" id="cd08241">
    <property type="entry name" value="QOR1"/>
    <property type="match status" value="1"/>
</dbReference>
<organism evidence="2 3">
    <name type="scientific">Streptodolium elevatio</name>
    <dbReference type="NCBI Taxonomy" id="3157996"/>
    <lineage>
        <taxon>Bacteria</taxon>
        <taxon>Bacillati</taxon>
        <taxon>Actinomycetota</taxon>
        <taxon>Actinomycetes</taxon>
        <taxon>Kitasatosporales</taxon>
        <taxon>Streptomycetaceae</taxon>
        <taxon>Streptodolium</taxon>
    </lineage>
</organism>
<dbReference type="InterPro" id="IPR013154">
    <property type="entry name" value="ADH-like_N"/>
</dbReference>
<dbReference type="InterPro" id="IPR020843">
    <property type="entry name" value="ER"/>
</dbReference>
<evidence type="ECO:0000313" key="2">
    <source>
        <dbReference type="EMBL" id="MEU8135399.1"/>
    </source>
</evidence>
<dbReference type="InterPro" id="IPR036291">
    <property type="entry name" value="NAD(P)-bd_dom_sf"/>
</dbReference>
<dbReference type="Proteomes" id="UP001551482">
    <property type="component" value="Unassembled WGS sequence"/>
</dbReference>
<dbReference type="PANTHER" id="PTHR43677:SF4">
    <property type="entry name" value="QUINONE OXIDOREDUCTASE-LIKE PROTEIN 2"/>
    <property type="match status" value="1"/>
</dbReference>
<gene>
    <name evidence="2" type="ORF">AB0C36_17980</name>
</gene>
<evidence type="ECO:0000313" key="3">
    <source>
        <dbReference type="Proteomes" id="UP001551482"/>
    </source>
</evidence>
<dbReference type="SMART" id="SM00829">
    <property type="entry name" value="PKS_ER"/>
    <property type="match status" value="1"/>
</dbReference>
<dbReference type="Pfam" id="PF00107">
    <property type="entry name" value="ADH_zinc_N"/>
    <property type="match status" value="1"/>
</dbReference>
<dbReference type="PANTHER" id="PTHR43677">
    <property type="entry name" value="SHORT-CHAIN DEHYDROGENASE/REDUCTASE"/>
    <property type="match status" value="1"/>
</dbReference>
<dbReference type="SUPFAM" id="SSF50129">
    <property type="entry name" value="GroES-like"/>
    <property type="match status" value="1"/>
</dbReference>
<dbReference type="Gene3D" id="3.90.180.10">
    <property type="entry name" value="Medium-chain alcohol dehydrogenases, catalytic domain"/>
    <property type="match status" value="1"/>
</dbReference>
<dbReference type="InterPro" id="IPR051397">
    <property type="entry name" value="Zn-ADH-like_protein"/>
</dbReference>
<dbReference type="Pfam" id="PF08240">
    <property type="entry name" value="ADH_N"/>
    <property type="match status" value="1"/>
</dbReference>
<dbReference type="RefSeq" id="WP_358355116.1">
    <property type="nucleotide sequence ID" value="NZ_JBEZFP010000042.1"/>
</dbReference>
<sequence length="326" mass="32731">MRAWQVVSHGEPVDALRLVTVDEPRPGPGQVRIRVAAAGIGLPDVLMCRGSYPLTPALPFTPGQEVAGTVTAVGTGVAVPLGSRVMAVTAFTEGYGSFAEECLAPAGSVLPVPDGLGDADAAGFWIPHLTGWTGLVHRGRVAAGEWLVVLGAAGGSGIAAVQLGAALGARVVAVVGDAERAAYCRRLGAEAALDHRAGPIAPALRELTGGHGVDAVYDPVGGALAADAASVLARDGRHLAVGFAGGSWAQIPTHQLVVANASLVGVFAGGYTRAELEAVHGELSALLGAGKLRSAVTGTIPFDDLPDGLRRVADRGVVGKLVLGGT</sequence>
<proteinExistence type="predicted"/>
<dbReference type="EMBL" id="JBEZFP010000042">
    <property type="protein sequence ID" value="MEU8135399.1"/>
    <property type="molecule type" value="Genomic_DNA"/>
</dbReference>
<protein>
    <submittedName>
        <fullName evidence="2">NADPH:quinone oxidoreductase family protein</fullName>
        <ecNumber evidence="2">1.-.-.-</ecNumber>
    </submittedName>
</protein>
<dbReference type="SUPFAM" id="SSF51735">
    <property type="entry name" value="NAD(P)-binding Rossmann-fold domains"/>
    <property type="match status" value="1"/>
</dbReference>
<reference evidence="2 3" key="1">
    <citation type="submission" date="2024-06" db="EMBL/GenBank/DDBJ databases">
        <title>The Natural Products Discovery Center: Release of the First 8490 Sequenced Strains for Exploring Actinobacteria Biosynthetic Diversity.</title>
        <authorList>
            <person name="Kalkreuter E."/>
            <person name="Kautsar S.A."/>
            <person name="Yang D."/>
            <person name="Bader C.D."/>
            <person name="Teijaro C.N."/>
            <person name="Fluegel L."/>
            <person name="Davis C.M."/>
            <person name="Simpson J.R."/>
            <person name="Lauterbach L."/>
            <person name="Steele A.D."/>
            <person name="Gui C."/>
            <person name="Meng S."/>
            <person name="Li G."/>
            <person name="Viehrig K."/>
            <person name="Ye F."/>
            <person name="Su P."/>
            <person name="Kiefer A.F."/>
            <person name="Nichols A."/>
            <person name="Cepeda A.J."/>
            <person name="Yan W."/>
            <person name="Fan B."/>
            <person name="Jiang Y."/>
            <person name="Adhikari A."/>
            <person name="Zheng C.-J."/>
            <person name="Schuster L."/>
            <person name="Cowan T.M."/>
            <person name="Smanski M.J."/>
            <person name="Chevrette M.G."/>
            <person name="De Carvalho L.P.S."/>
            <person name="Shen B."/>
        </authorList>
    </citation>
    <scope>NUCLEOTIDE SEQUENCE [LARGE SCALE GENOMIC DNA]</scope>
    <source>
        <strain evidence="2 3">NPDC048946</strain>
    </source>
</reference>